<keyword evidence="8" id="KW-1185">Reference proteome</keyword>
<dbReference type="GO" id="GO:0009229">
    <property type="term" value="P:thiamine diphosphate biosynthetic process"/>
    <property type="evidence" value="ECO:0007669"/>
    <property type="project" value="UniProtKB-UniRule"/>
</dbReference>
<dbReference type="STRING" id="69222.BG55_16475"/>
<dbReference type="EC" id="2.7.1.89" evidence="5"/>
<dbReference type="EMBL" id="JFHN01000057">
    <property type="protein sequence ID" value="EXU74557.1"/>
    <property type="molecule type" value="Genomic_DNA"/>
</dbReference>
<dbReference type="Pfam" id="PF01636">
    <property type="entry name" value="APH"/>
    <property type="match status" value="1"/>
</dbReference>
<evidence type="ECO:0000313" key="7">
    <source>
        <dbReference type="EMBL" id="EXU74557.1"/>
    </source>
</evidence>
<gene>
    <name evidence="5" type="primary">thiK</name>
    <name evidence="7" type="ORF">BG55_16475</name>
</gene>
<name>A0A014PUK9_9GAMM</name>
<dbReference type="NCBIfam" id="NF007620">
    <property type="entry name" value="PRK10271.1"/>
    <property type="match status" value="1"/>
</dbReference>
<keyword evidence="3 5" id="KW-0418">Kinase</keyword>
<dbReference type="Proteomes" id="UP000019918">
    <property type="component" value="Unassembled WGS sequence"/>
</dbReference>
<accession>A0A014PUK9</accession>
<dbReference type="GO" id="GO:0006772">
    <property type="term" value="P:thiamine metabolic process"/>
    <property type="evidence" value="ECO:0007669"/>
    <property type="project" value="InterPro"/>
</dbReference>
<dbReference type="HAMAP" id="MF_01604">
    <property type="entry name" value="Thiamine_kinase"/>
    <property type="match status" value="1"/>
</dbReference>
<keyword evidence="4 5" id="KW-0067">ATP-binding</keyword>
<dbReference type="UniPathway" id="UPA00060">
    <property type="reaction ID" value="UER00596"/>
</dbReference>
<keyword evidence="2 5" id="KW-0547">Nucleotide-binding</keyword>
<sequence length="281" mass="31890">MSYSIDPSLKRLIAQQFPAANTAGSFFPLAGLSGRSIKIVLDDTTLLARCCRPEQPIPGVDRRREYQILRKLAGSKLAPAVFGVTKGWLLLGWQPGDVLSAEGFRQQLLPVATCMAALHRQPLSGWRLHLPALLAQYWQMIQPQRRHCGWLKALRRLQKQGEPTPLRHGLLHMDIHAGNLVQCGAEVKLIDWEYACDGDVALELASVVMSNTLSAEQQQRLIAHYAALQNLDPDALRRQMRRWQPWLNLLVASWYELRWQQSGDEMFNQLAAESWQRVLSQ</sequence>
<evidence type="ECO:0000259" key="6">
    <source>
        <dbReference type="Pfam" id="PF01636"/>
    </source>
</evidence>
<dbReference type="AlphaFoldDB" id="A0A014PUK9"/>
<reference evidence="7 8" key="1">
    <citation type="submission" date="2014-02" db="EMBL/GenBank/DDBJ databases">
        <title>Draft genome of Erwinia mallotivora strain BT-MARDI, a papaya dieback pathogen.</title>
        <authorList>
            <person name="Redzuan R."/>
            <person name="Abu Bakar N."/>
            <person name="Badrun R."/>
            <person name="Mohd Raih M.F."/>
            <person name="Rozano L."/>
            <person name="Mat Amin N."/>
        </authorList>
    </citation>
    <scope>NUCLEOTIDE SEQUENCE [LARGE SCALE GENOMIC DNA]</scope>
    <source>
        <strain evidence="7 8">BT-MARDI</strain>
    </source>
</reference>
<dbReference type="Gene3D" id="3.90.1200.10">
    <property type="match status" value="1"/>
</dbReference>
<dbReference type="InterPro" id="IPR011009">
    <property type="entry name" value="Kinase-like_dom_sf"/>
</dbReference>
<dbReference type="SUPFAM" id="SSF56112">
    <property type="entry name" value="Protein kinase-like (PK-like)"/>
    <property type="match status" value="1"/>
</dbReference>
<protein>
    <recommendedName>
        <fullName evidence="5">Thiamine kinase</fullName>
        <ecNumber evidence="5">2.7.1.89</ecNumber>
    </recommendedName>
</protein>
<comment type="caution">
    <text evidence="7">The sequence shown here is derived from an EMBL/GenBank/DDBJ whole genome shotgun (WGS) entry which is preliminary data.</text>
</comment>
<dbReference type="GO" id="GO:0005524">
    <property type="term" value="F:ATP binding"/>
    <property type="evidence" value="ECO:0007669"/>
    <property type="project" value="UniProtKB-KW"/>
</dbReference>
<evidence type="ECO:0000256" key="2">
    <source>
        <dbReference type="ARBA" id="ARBA00022741"/>
    </source>
</evidence>
<keyword evidence="1 5" id="KW-0808">Transferase</keyword>
<comment type="pathway">
    <text evidence="5">Cofactor biosynthesis; thiamine diphosphate biosynthesis; thiamine phosphate from thiamine: step 1/1.</text>
</comment>
<evidence type="ECO:0000256" key="4">
    <source>
        <dbReference type="ARBA" id="ARBA00022840"/>
    </source>
</evidence>
<comment type="catalytic activity">
    <reaction evidence="5">
        <text>thiamine + ATP = thiamine phosphate + ADP + H(+)</text>
        <dbReference type="Rhea" id="RHEA:12012"/>
        <dbReference type="ChEBI" id="CHEBI:15378"/>
        <dbReference type="ChEBI" id="CHEBI:18385"/>
        <dbReference type="ChEBI" id="CHEBI:30616"/>
        <dbReference type="ChEBI" id="CHEBI:37575"/>
        <dbReference type="ChEBI" id="CHEBI:456216"/>
        <dbReference type="EC" id="2.7.1.89"/>
    </reaction>
</comment>
<evidence type="ECO:0000313" key="8">
    <source>
        <dbReference type="Proteomes" id="UP000019918"/>
    </source>
</evidence>
<dbReference type="InterPro" id="IPR002575">
    <property type="entry name" value="Aminoglycoside_PTrfase"/>
</dbReference>
<feature type="domain" description="Aminoglycoside phosphotransferase" evidence="6">
    <location>
        <begin position="31"/>
        <end position="233"/>
    </location>
</feature>
<comment type="similarity">
    <text evidence="5">Belongs to the thiamine kinase family.</text>
</comment>
<dbReference type="OrthoDB" id="179763at2"/>
<proteinExistence type="inferred from homology"/>
<dbReference type="PATRIC" id="fig|69222.5.peg.3357"/>
<dbReference type="GO" id="GO:0019165">
    <property type="term" value="F:thiamine kinase activity"/>
    <property type="evidence" value="ECO:0007669"/>
    <property type="project" value="UniProtKB-UniRule"/>
</dbReference>
<dbReference type="RefSeq" id="WP_034939315.1">
    <property type="nucleotide sequence ID" value="NZ_JFHN01000057.1"/>
</dbReference>
<dbReference type="InterPro" id="IPR014093">
    <property type="entry name" value="Thiamine_kinase"/>
</dbReference>
<evidence type="ECO:0000256" key="1">
    <source>
        <dbReference type="ARBA" id="ARBA00022679"/>
    </source>
</evidence>
<organism evidence="7 8">
    <name type="scientific">Erwinia mallotivora</name>
    <dbReference type="NCBI Taxonomy" id="69222"/>
    <lineage>
        <taxon>Bacteria</taxon>
        <taxon>Pseudomonadati</taxon>
        <taxon>Pseudomonadota</taxon>
        <taxon>Gammaproteobacteria</taxon>
        <taxon>Enterobacterales</taxon>
        <taxon>Erwiniaceae</taxon>
        <taxon>Erwinia</taxon>
    </lineage>
</organism>
<evidence type="ECO:0000256" key="5">
    <source>
        <dbReference type="HAMAP-Rule" id="MF_01604"/>
    </source>
</evidence>
<evidence type="ECO:0000256" key="3">
    <source>
        <dbReference type="ARBA" id="ARBA00022777"/>
    </source>
</evidence>
<comment type="function">
    <text evidence="5">Catalyzes the phosphorylation of thiamine to thiamine phosphate.</text>
</comment>